<protein>
    <submittedName>
        <fullName evidence="8">C-terminal processing peptidase-1, Serine peptidase, MEROPS family S41A</fullName>
    </submittedName>
</protein>
<dbReference type="EMBL" id="CP000096">
    <property type="protein sequence ID" value="ABB23884.1"/>
    <property type="molecule type" value="Genomic_DNA"/>
</dbReference>
<dbReference type="CDD" id="cd07560">
    <property type="entry name" value="Peptidase_S41_CPP"/>
    <property type="match status" value="1"/>
</dbReference>
<keyword evidence="2 5" id="KW-0645">Protease</keyword>
<dbReference type="AlphaFoldDB" id="Q3B447"/>
<dbReference type="RefSeq" id="WP_011357758.1">
    <property type="nucleotide sequence ID" value="NC_007512.1"/>
</dbReference>
<dbReference type="InterPro" id="IPR036034">
    <property type="entry name" value="PDZ_sf"/>
</dbReference>
<dbReference type="eggNOG" id="COG0793">
    <property type="taxonomic scope" value="Bacteria"/>
</dbReference>
<evidence type="ECO:0000256" key="1">
    <source>
        <dbReference type="ARBA" id="ARBA00009179"/>
    </source>
</evidence>
<evidence type="ECO:0000256" key="4">
    <source>
        <dbReference type="ARBA" id="ARBA00022825"/>
    </source>
</evidence>
<sequence>MFRKILPIFIVAVLAGLSPLFANNVKTPVKKAPAPAVLRATPAQEEAARYISQYLLENHYRKVAVGDSLSREVFSRYMDNLDGSRSYFMAGEVEHLRNAYGNRIDDDFLSGKPTSGFAIYNRFLKRAYEKMRYMRAAADTVKFNFAAPETLAVQRKDDPWPRTRGELTSLWRKELKYQWLNLKYSGESPKTIRTTLAKSFTSRMNLLRRQKPEDAFHAYTYALTTSFDPHTDYFSPDEYENFQIDMSRSLEGIGAKLQTESEYTIVNEVIPGGPAYRSNLLKKGDKIIGVGQGRITEIVDVVGWRINDVVKLIRGKKGTVVRIKILPASQAGRGPAKVIMLTRDKVDLEEQAAHKTIIQQNGKKIGVITIPSFYLDFEAQKQNDGSYNSTSRDVARILGELSAAAVDGVVIDLRDNGGGSLEEAVNVTGLFITTGPVVQISNSTGGKMVLRDEDRQMAYPGPLVVLVNRYSASASEIFAAAIQDYGRGVVVGERTFGKGTVQSIINLQRPYSLFPRQPNLGQMKLTIAKFYRISGESTQHKGVVPDITIPSLIDASAIGEDTYTSSLPWSTVTRTLYRPVDDVMAPDILLLRQKFQSRALANRRYQSYLSDLATLNRIRKKKSVSLKESTFRVETEKIKQIEKLWATDGGEEQDAKKAPQPPLKQTDVVLNEAAAITTDLAVLEAAKSQTIVRRAAVVPAGVLLLKK</sequence>
<dbReference type="SUPFAM" id="SSF52096">
    <property type="entry name" value="ClpP/crotonase"/>
    <property type="match status" value="1"/>
</dbReference>
<dbReference type="MEROPS" id="S41.001"/>
<organism evidence="8 9">
    <name type="scientific">Chlorobium luteolum (strain DSM 273 / BCRC 81028 / 2530)</name>
    <name type="common">Pelodictyon luteolum</name>
    <dbReference type="NCBI Taxonomy" id="319225"/>
    <lineage>
        <taxon>Bacteria</taxon>
        <taxon>Pseudomonadati</taxon>
        <taxon>Chlorobiota</taxon>
        <taxon>Chlorobiia</taxon>
        <taxon>Chlorobiales</taxon>
        <taxon>Chlorobiaceae</taxon>
        <taxon>Chlorobium/Pelodictyon group</taxon>
        <taxon>Pelodictyon</taxon>
    </lineage>
</organism>
<dbReference type="InterPro" id="IPR029045">
    <property type="entry name" value="ClpP/crotonase-like_dom_sf"/>
</dbReference>
<feature type="domain" description="PDZ" evidence="7">
    <location>
        <begin position="243"/>
        <end position="320"/>
    </location>
</feature>
<name>Q3B447_CHLL3</name>
<dbReference type="Pfam" id="PF17804">
    <property type="entry name" value="TSP_NTD"/>
    <property type="match status" value="1"/>
</dbReference>
<dbReference type="PANTHER" id="PTHR32060:SF22">
    <property type="entry name" value="CARBOXYL-TERMINAL-PROCESSING PEPTIDASE 3, CHLOROPLASTIC"/>
    <property type="match status" value="1"/>
</dbReference>
<dbReference type="InterPro" id="IPR004447">
    <property type="entry name" value="Peptidase_S41A"/>
</dbReference>
<dbReference type="Pfam" id="PF11818">
    <property type="entry name" value="DUF3340"/>
    <property type="match status" value="1"/>
</dbReference>
<evidence type="ECO:0000256" key="5">
    <source>
        <dbReference type="RuleBase" id="RU004404"/>
    </source>
</evidence>
<evidence type="ECO:0000256" key="6">
    <source>
        <dbReference type="SAM" id="SignalP"/>
    </source>
</evidence>
<dbReference type="GO" id="GO:0004175">
    <property type="term" value="F:endopeptidase activity"/>
    <property type="evidence" value="ECO:0007669"/>
    <property type="project" value="TreeGrafter"/>
</dbReference>
<dbReference type="SMART" id="SM00245">
    <property type="entry name" value="TSPc"/>
    <property type="match status" value="1"/>
</dbReference>
<proteinExistence type="inferred from homology"/>
<dbReference type="Pfam" id="PF03572">
    <property type="entry name" value="Peptidase_S41"/>
    <property type="match status" value="1"/>
</dbReference>
<dbReference type="SMART" id="SM00228">
    <property type="entry name" value="PDZ"/>
    <property type="match status" value="1"/>
</dbReference>
<dbReference type="KEGG" id="plt:Plut_1022"/>
<dbReference type="InterPro" id="IPR001478">
    <property type="entry name" value="PDZ"/>
</dbReference>
<dbReference type="CDD" id="cd06782">
    <property type="entry name" value="cpPDZ_CPP-like"/>
    <property type="match status" value="1"/>
</dbReference>
<dbReference type="GO" id="GO:0008236">
    <property type="term" value="F:serine-type peptidase activity"/>
    <property type="evidence" value="ECO:0007669"/>
    <property type="project" value="UniProtKB-KW"/>
</dbReference>
<dbReference type="Gene3D" id="3.90.226.10">
    <property type="entry name" value="2-enoyl-CoA Hydratase, Chain A, domain 1"/>
    <property type="match status" value="1"/>
</dbReference>
<dbReference type="PROSITE" id="PS50106">
    <property type="entry name" value="PDZ"/>
    <property type="match status" value="1"/>
</dbReference>
<gene>
    <name evidence="8" type="ordered locus">Plut_1022</name>
</gene>
<comment type="similarity">
    <text evidence="1 5">Belongs to the peptidase S41A family.</text>
</comment>
<dbReference type="InterPro" id="IPR020992">
    <property type="entry name" value="Tail_Prtase_C"/>
</dbReference>
<dbReference type="SUPFAM" id="SSF50156">
    <property type="entry name" value="PDZ domain-like"/>
    <property type="match status" value="1"/>
</dbReference>
<dbReference type="STRING" id="319225.Plut_1022"/>
<keyword evidence="6" id="KW-0732">Signal</keyword>
<keyword evidence="4 5" id="KW-0720">Serine protease</keyword>
<evidence type="ECO:0000313" key="8">
    <source>
        <dbReference type="EMBL" id="ABB23884.1"/>
    </source>
</evidence>
<evidence type="ECO:0000256" key="3">
    <source>
        <dbReference type="ARBA" id="ARBA00022801"/>
    </source>
</evidence>
<feature type="chain" id="PRO_5004224023" evidence="6">
    <location>
        <begin position="23"/>
        <end position="707"/>
    </location>
</feature>
<dbReference type="Proteomes" id="UP000002709">
    <property type="component" value="Chromosome"/>
</dbReference>
<dbReference type="GO" id="GO:0007165">
    <property type="term" value="P:signal transduction"/>
    <property type="evidence" value="ECO:0007669"/>
    <property type="project" value="TreeGrafter"/>
</dbReference>
<dbReference type="InterPro" id="IPR005151">
    <property type="entry name" value="Tail-specific_protease"/>
</dbReference>
<reference evidence="9" key="1">
    <citation type="submission" date="2005-08" db="EMBL/GenBank/DDBJ databases">
        <title>Complete sequence of Pelodictyon luteolum DSM 273.</title>
        <authorList>
            <consortium name="US DOE Joint Genome Institute"/>
            <person name="Copeland A."/>
            <person name="Lucas S."/>
            <person name="Lapidus A."/>
            <person name="Barry K."/>
            <person name="Detter J.C."/>
            <person name="Glavina T."/>
            <person name="Hammon N."/>
            <person name="Israni S."/>
            <person name="Pitluck S."/>
            <person name="Bryant D."/>
            <person name="Schmutz J."/>
            <person name="Larimer F."/>
            <person name="Land M."/>
            <person name="Kyrpides N."/>
            <person name="Ivanova N."/>
            <person name="Richardson P."/>
        </authorList>
    </citation>
    <scope>NUCLEOTIDE SEQUENCE [LARGE SCALE GENOMIC DNA]</scope>
    <source>
        <strain evidence="9">DSM 273 / BCRC 81028 / 2530</strain>
    </source>
</reference>
<keyword evidence="3 5" id="KW-0378">Hydrolase</keyword>
<evidence type="ECO:0000256" key="2">
    <source>
        <dbReference type="ARBA" id="ARBA00022670"/>
    </source>
</evidence>
<dbReference type="InterPro" id="IPR040573">
    <property type="entry name" value="TSP_N"/>
</dbReference>
<dbReference type="Gene3D" id="2.30.42.10">
    <property type="match status" value="1"/>
</dbReference>
<dbReference type="NCBIfam" id="TIGR00225">
    <property type="entry name" value="prc"/>
    <property type="match status" value="1"/>
</dbReference>
<keyword evidence="9" id="KW-1185">Reference proteome</keyword>
<dbReference type="PANTHER" id="PTHR32060">
    <property type="entry name" value="TAIL-SPECIFIC PROTEASE"/>
    <property type="match status" value="1"/>
</dbReference>
<dbReference type="HOGENOM" id="CLU_016199_1_0_10"/>
<feature type="signal peptide" evidence="6">
    <location>
        <begin position="1"/>
        <end position="22"/>
    </location>
</feature>
<dbReference type="OrthoDB" id="9812068at2"/>
<dbReference type="FunFam" id="3.90.226.10:FF:000090">
    <property type="entry name" value="Tail-specific protease"/>
    <property type="match status" value="1"/>
</dbReference>
<accession>Q3B447</accession>
<dbReference type="GO" id="GO:0030288">
    <property type="term" value="C:outer membrane-bounded periplasmic space"/>
    <property type="evidence" value="ECO:0007669"/>
    <property type="project" value="TreeGrafter"/>
</dbReference>
<dbReference type="Pfam" id="PF00595">
    <property type="entry name" value="PDZ"/>
    <property type="match status" value="1"/>
</dbReference>
<dbReference type="GO" id="GO:0006508">
    <property type="term" value="P:proteolysis"/>
    <property type="evidence" value="ECO:0007669"/>
    <property type="project" value="UniProtKB-KW"/>
</dbReference>
<evidence type="ECO:0000313" key="9">
    <source>
        <dbReference type="Proteomes" id="UP000002709"/>
    </source>
</evidence>
<evidence type="ECO:0000259" key="7">
    <source>
        <dbReference type="PROSITE" id="PS50106"/>
    </source>
</evidence>